<name>A0A443P7F5_9MAGN</name>
<protein>
    <submittedName>
        <fullName evidence="1">Uncharacterized protein</fullName>
    </submittedName>
</protein>
<sequence length="171" mass="19487">MRTKKESGSSKDFPRGDYEWTNHGAPYHRGHPLPECMPSYPRALYATRSDVTSLDWSNHGCPPGRTCLVMQVSFATETPVLLSSRCKPTELPVLVDRFANPELRTLRPPNLRPALSSATDLLFRWNFSWVIPWLSIDYTLGHRPLATTTPDTDTIDHIPLYRFQGAKKEFT</sequence>
<keyword evidence="2" id="KW-1185">Reference proteome</keyword>
<proteinExistence type="predicted"/>
<accession>A0A443P7F5</accession>
<dbReference type="Proteomes" id="UP000283530">
    <property type="component" value="Unassembled WGS sequence"/>
</dbReference>
<reference evidence="1 2" key="1">
    <citation type="journal article" date="2019" name="Nat. Plants">
        <title>Stout camphor tree genome fills gaps in understanding of flowering plant genome evolution.</title>
        <authorList>
            <person name="Chaw S.M."/>
            <person name="Liu Y.C."/>
            <person name="Wu Y.W."/>
            <person name="Wang H.Y."/>
            <person name="Lin C.I."/>
            <person name="Wu C.S."/>
            <person name="Ke H.M."/>
            <person name="Chang L.Y."/>
            <person name="Hsu C.Y."/>
            <person name="Yang H.T."/>
            <person name="Sudianto E."/>
            <person name="Hsu M.H."/>
            <person name="Wu K.P."/>
            <person name="Wang L.N."/>
            <person name="Leebens-Mack J.H."/>
            <person name="Tsai I.J."/>
        </authorList>
    </citation>
    <scope>NUCLEOTIDE SEQUENCE [LARGE SCALE GENOMIC DNA]</scope>
    <source>
        <strain evidence="2">cv. Chaw 1501</strain>
        <tissue evidence="1">Young leaves</tissue>
    </source>
</reference>
<dbReference type="EMBL" id="QPKB01000006">
    <property type="protein sequence ID" value="RWR86698.1"/>
    <property type="molecule type" value="Genomic_DNA"/>
</dbReference>
<gene>
    <name evidence="1" type="ORF">CKAN_01560900</name>
</gene>
<evidence type="ECO:0000313" key="1">
    <source>
        <dbReference type="EMBL" id="RWR86698.1"/>
    </source>
</evidence>
<organism evidence="1 2">
    <name type="scientific">Cinnamomum micranthum f. kanehirae</name>
    <dbReference type="NCBI Taxonomy" id="337451"/>
    <lineage>
        <taxon>Eukaryota</taxon>
        <taxon>Viridiplantae</taxon>
        <taxon>Streptophyta</taxon>
        <taxon>Embryophyta</taxon>
        <taxon>Tracheophyta</taxon>
        <taxon>Spermatophyta</taxon>
        <taxon>Magnoliopsida</taxon>
        <taxon>Magnoliidae</taxon>
        <taxon>Laurales</taxon>
        <taxon>Lauraceae</taxon>
        <taxon>Cinnamomum</taxon>
    </lineage>
</organism>
<evidence type="ECO:0000313" key="2">
    <source>
        <dbReference type="Proteomes" id="UP000283530"/>
    </source>
</evidence>
<comment type="caution">
    <text evidence="1">The sequence shown here is derived from an EMBL/GenBank/DDBJ whole genome shotgun (WGS) entry which is preliminary data.</text>
</comment>
<dbReference type="AlphaFoldDB" id="A0A443P7F5"/>